<protein>
    <submittedName>
        <fullName evidence="2">ABC transporter permease</fullName>
    </submittedName>
</protein>
<feature type="transmembrane region" description="Helical" evidence="1">
    <location>
        <begin position="66"/>
        <end position="86"/>
    </location>
</feature>
<comment type="caution">
    <text evidence="2">The sequence shown here is derived from an EMBL/GenBank/DDBJ whole genome shotgun (WGS) entry which is preliminary data.</text>
</comment>
<reference evidence="2 3" key="1">
    <citation type="submission" date="2021-10" db="EMBL/GenBank/DDBJ databases">
        <title>Anaerobic single-cell dispensing facilitates the cultivation of human gut bacteria.</title>
        <authorList>
            <person name="Afrizal A."/>
        </authorList>
    </citation>
    <scope>NUCLEOTIDE SEQUENCE [LARGE SCALE GENOMIC DNA]</scope>
    <source>
        <strain evidence="2 3">CLA-AA-H232</strain>
    </source>
</reference>
<dbReference type="Proteomes" id="UP001198242">
    <property type="component" value="Unassembled WGS sequence"/>
</dbReference>
<evidence type="ECO:0000313" key="3">
    <source>
        <dbReference type="Proteomes" id="UP001198242"/>
    </source>
</evidence>
<keyword evidence="1" id="KW-1133">Transmembrane helix</keyword>
<evidence type="ECO:0000256" key="1">
    <source>
        <dbReference type="SAM" id="Phobius"/>
    </source>
</evidence>
<keyword evidence="3" id="KW-1185">Reference proteome</keyword>
<name>A0AAE3E051_9FIRM</name>
<keyword evidence="1" id="KW-0812">Transmembrane</keyword>
<dbReference type="RefSeq" id="WP_308456711.1">
    <property type="nucleotide sequence ID" value="NZ_JAJEQM010000013.1"/>
</dbReference>
<feature type="transmembrane region" description="Helical" evidence="1">
    <location>
        <begin position="140"/>
        <end position="159"/>
    </location>
</feature>
<gene>
    <name evidence="2" type="ORF">LKE05_09900</name>
</gene>
<dbReference type="Pfam" id="PF06541">
    <property type="entry name" value="ABC_trans_CmpB"/>
    <property type="match status" value="1"/>
</dbReference>
<dbReference type="InterPro" id="IPR010540">
    <property type="entry name" value="CmpB_TMEM229"/>
</dbReference>
<feature type="transmembrane region" description="Helical" evidence="1">
    <location>
        <begin position="6"/>
        <end position="26"/>
    </location>
</feature>
<dbReference type="EMBL" id="JAJEQM010000013">
    <property type="protein sequence ID" value="MCC2211097.1"/>
    <property type="molecule type" value="Genomic_DNA"/>
</dbReference>
<dbReference type="AlphaFoldDB" id="A0AAE3E051"/>
<sequence length="201" mass="23049">MMSFCQYFLCFAIFSFIGWAYETVYYSIQQRKFVNSGFLSTCFCPIYGMGAMLDLILLGWIENPLILFFAGMVVTCSLEYFVSWLLETLFHKRWWDYTGWPGNINGRVCLIGGIAFGTFTVALIKLIAPVTIDMIDSVSLPALHIMTCVIAFVMIADTVKTVKCMDSSKLWYVEKQAEFMDELRNGRCVGLVKKIKDTFRR</sequence>
<proteinExistence type="predicted"/>
<evidence type="ECO:0000313" key="2">
    <source>
        <dbReference type="EMBL" id="MCC2211097.1"/>
    </source>
</evidence>
<accession>A0AAE3E051</accession>
<organism evidence="2 3">
    <name type="scientific">Hominilimicola fabiformis</name>
    <dbReference type="NCBI Taxonomy" id="2885356"/>
    <lineage>
        <taxon>Bacteria</taxon>
        <taxon>Bacillati</taxon>
        <taxon>Bacillota</taxon>
        <taxon>Clostridia</taxon>
        <taxon>Eubacteriales</taxon>
        <taxon>Oscillospiraceae</taxon>
        <taxon>Hominilimicola</taxon>
    </lineage>
</organism>
<feature type="transmembrane region" description="Helical" evidence="1">
    <location>
        <begin position="38"/>
        <end position="60"/>
    </location>
</feature>
<feature type="transmembrane region" description="Helical" evidence="1">
    <location>
        <begin position="107"/>
        <end position="128"/>
    </location>
</feature>
<keyword evidence="1" id="KW-0472">Membrane</keyword>